<dbReference type="Gene3D" id="1.20.1270.50">
    <property type="entry name" value="Glycoside hydrolase family 38, central domain"/>
    <property type="match status" value="2"/>
</dbReference>
<keyword evidence="6 10" id="KW-0862">Zinc</keyword>
<dbReference type="Proteomes" id="UP001177023">
    <property type="component" value="Unassembled WGS sequence"/>
</dbReference>
<dbReference type="SUPFAM" id="SSF74650">
    <property type="entry name" value="Galactose mutarotase-like"/>
    <property type="match status" value="1"/>
</dbReference>
<evidence type="ECO:0000256" key="5">
    <source>
        <dbReference type="ARBA" id="ARBA00022801"/>
    </source>
</evidence>
<keyword evidence="13" id="KW-1185">Reference proteome</keyword>
<comment type="caution">
    <text evidence="12">The sequence shown here is derived from an EMBL/GenBank/DDBJ whole genome shotgun (WGS) entry which is preliminary data.</text>
</comment>
<dbReference type="FunFam" id="2.70.98.30:FF:000003">
    <property type="entry name" value="Alpha-mannosidase"/>
    <property type="match status" value="1"/>
</dbReference>
<dbReference type="InterPro" id="IPR000602">
    <property type="entry name" value="Glyco_hydro_38_N"/>
</dbReference>
<dbReference type="EC" id="3.2.1.-" evidence="10"/>
<dbReference type="Pfam" id="PF07748">
    <property type="entry name" value="Glyco_hydro_38C"/>
    <property type="match status" value="1"/>
</dbReference>
<protein>
    <recommendedName>
        <fullName evidence="3 10">Alpha-mannosidase</fullName>
        <ecNumber evidence="10">3.2.1.-</ecNumber>
    </recommendedName>
</protein>
<feature type="non-terminal residue" evidence="12">
    <location>
        <position position="1152"/>
    </location>
</feature>
<gene>
    <name evidence="12" type="ORF">MSPICULIGERA_LOCUS5357</name>
</gene>
<sequence>MAPARYNGKRDKYDEDLELYKDDDGEPMTMGKLVAMIAQHMLASPGGKSAVKVDSVTWECLLKKTNEKLRRSCGYTIVQKDGTLYLTNILPGLPNVVDLAEMADAQKGFRFIVLVFLMMERPPSLAKEFGKVPSERMWKFFETLGYSNTEPDEVLGDIKMLINTMINEGLLAVSAKQSGPAPGDDILYEWGPVAVKTISPQMVFDAFLKIHDTNAAQWQQHAEKVADWQFRFAKEYKKHSYYDRKRAKPDVPGGRGRELKTQQLRPPTFAAGMRAIHWPPTNPFLNVHLVTHTHDDLGWLMTVDQYYDREVQKIYDTVITEVEKDKSRKWVLHPDKTRFVGQIELIGGGWVQNDEAAAHYVDIIDQMTLGLEHLKVLFGPNCSQPKAAWQIDPFGHSREFANLAAQMGYESLYFGRIHSSTAPLRHSTKNNEFNWIGSDEQKTSLLTGALYWDYSPPSGFCFDSGCNDEEIQDDPNQPGYNVVRRAQQFLSYVTEQASHYKTKNVILTMGMDFNYQMAEKWYRNLDKLIKYFNANPSMGLNLLYSTPACYTKAVQKAQPVLTTKSDDFFPYASAQNSYWTGRNLAEFNLGKQLSAHFLLGDDAALETAKRASGLVQHHDAVTGTAKQVVTYDYQQRLHKGMIQLESATQQTTAPKHQLCLEANETTCAAIFNKASYVATVFNPLGQASNTVVEIPSYATQATVYDYAGQPITGAQLVVAASSQANAADGAPYTLYVPLQVDPLGFRSIYVDTMAKKGALTVQKPETPLRDATSTLENSLIRLEFNVDGSLEAVVDKTTGNRQLLKQQFYFYESAGLGSQPSGAYIFRPSKQMPEIISESIQLELIRGPTVFEARQKVTDWVSQTIRLHENQTFIEFDWVVGPIPYEKLIPTGKEVISRYSTNIASAGIFYTDSNGRQVLKRTRNSYPTFPFNNTEPVAGNYYPVTNRLFLKDASTQLTVLPDRAQAASSLADGSLELMLHRRCFFDDHFGVDEALNEPGKDGRGLVVRGKHTVLLQDVKTAASTHRPLAVGVFNKPVPMFADVQDYPTYRKNYLTRFAGLIKELPASINVLSLEQRSQNTVLLRLEHIFQANEDATLSSPVTIDLKKLFARLTVTAVQELSLGANRNGPGTDSTITLKPQQIGTYLLTVQGR</sequence>
<comment type="catalytic activity">
    <reaction evidence="1">
        <text>Hydrolysis of terminal, non-reducing alpha-D-mannose residues in alpha-D-mannosides.</text>
        <dbReference type="EC" id="3.2.1.24"/>
    </reaction>
</comment>
<dbReference type="GO" id="GO:0004559">
    <property type="term" value="F:alpha-mannosidase activity"/>
    <property type="evidence" value="ECO:0007669"/>
    <property type="project" value="UniProtKB-EC"/>
</dbReference>
<accession>A0AA36FTU5</accession>
<name>A0AA36FTU5_9BILA</name>
<dbReference type="GO" id="GO:0006013">
    <property type="term" value="P:mannose metabolic process"/>
    <property type="evidence" value="ECO:0007669"/>
    <property type="project" value="InterPro"/>
</dbReference>
<evidence type="ECO:0000256" key="7">
    <source>
        <dbReference type="ARBA" id="ARBA00023157"/>
    </source>
</evidence>
<dbReference type="InterPro" id="IPR037094">
    <property type="entry name" value="Glyco_hydro_38_cen_sf"/>
</dbReference>
<dbReference type="Gene3D" id="1.10.10.1210">
    <property type="entry name" value="MAGE homology domain, winged helix WH2 motif"/>
    <property type="match status" value="1"/>
</dbReference>
<proteinExistence type="inferred from homology"/>
<evidence type="ECO:0000313" key="13">
    <source>
        <dbReference type="Proteomes" id="UP001177023"/>
    </source>
</evidence>
<evidence type="ECO:0000256" key="9">
    <source>
        <dbReference type="ARBA" id="ARBA00023295"/>
    </source>
</evidence>
<dbReference type="PANTHER" id="PTHR11607">
    <property type="entry name" value="ALPHA-MANNOSIDASE"/>
    <property type="match status" value="1"/>
</dbReference>
<organism evidence="12 13">
    <name type="scientific">Mesorhabditis spiculigera</name>
    <dbReference type="NCBI Taxonomy" id="96644"/>
    <lineage>
        <taxon>Eukaryota</taxon>
        <taxon>Metazoa</taxon>
        <taxon>Ecdysozoa</taxon>
        <taxon>Nematoda</taxon>
        <taxon>Chromadorea</taxon>
        <taxon>Rhabditida</taxon>
        <taxon>Rhabditina</taxon>
        <taxon>Rhabditomorpha</taxon>
        <taxon>Rhabditoidea</taxon>
        <taxon>Rhabditidae</taxon>
        <taxon>Mesorhabditinae</taxon>
        <taxon>Mesorhabditis</taxon>
    </lineage>
</organism>
<evidence type="ECO:0000313" key="12">
    <source>
        <dbReference type="EMBL" id="CAJ0566768.1"/>
    </source>
</evidence>
<evidence type="ECO:0000259" key="11">
    <source>
        <dbReference type="SMART" id="SM00872"/>
    </source>
</evidence>
<dbReference type="Gene3D" id="2.60.40.1180">
    <property type="entry name" value="Golgi alpha-mannosidase II"/>
    <property type="match status" value="1"/>
</dbReference>
<dbReference type="InterPro" id="IPR015341">
    <property type="entry name" value="Glyco_hydro_38_cen"/>
</dbReference>
<dbReference type="GO" id="GO:0005764">
    <property type="term" value="C:lysosome"/>
    <property type="evidence" value="ECO:0007669"/>
    <property type="project" value="TreeGrafter"/>
</dbReference>
<dbReference type="InterPro" id="IPR041147">
    <property type="entry name" value="GH38_C"/>
</dbReference>
<dbReference type="InterPro" id="IPR011682">
    <property type="entry name" value="Glyco_hydro_38_C"/>
</dbReference>
<evidence type="ECO:0000256" key="4">
    <source>
        <dbReference type="ARBA" id="ARBA00022723"/>
    </source>
</evidence>
<dbReference type="SMART" id="SM00872">
    <property type="entry name" value="Alpha-mann_mid"/>
    <property type="match status" value="1"/>
</dbReference>
<evidence type="ECO:0000256" key="3">
    <source>
        <dbReference type="ARBA" id="ARBA00012752"/>
    </source>
</evidence>
<keyword evidence="4 10" id="KW-0479">Metal-binding</keyword>
<evidence type="ECO:0000256" key="8">
    <source>
        <dbReference type="ARBA" id="ARBA00023180"/>
    </source>
</evidence>
<dbReference type="GO" id="GO:0046872">
    <property type="term" value="F:metal ion binding"/>
    <property type="evidence" value="ECO:0007669"/>
    <property type="project" value="UniProtKB-KW"/>
</dbReference>
<dbReference type="Pfam" id="PF09261">
    <property type="entry name" value="Alpha-mann_mid"/>
    <property type="match status" value="1"/>
</dbReference>
<reference evidence="12" key="1">
    <citation type="submission" date="2023-06" db="EMBL/GenBank/DDBJ databases">
        <authorList>
            <person name="Delattre M."/>
        </authorList>
    </citation>
    <scope>NUCLEOTIDE SEQUENCE</scope>
    <source>
        <strain evidence="12">AF72</strain>
    </source>
</reference>
<comment type="similarity">
    <text evidence="2 10">Belongs to the glycosyl hydrolase 38 family.</text>
</comment>
<feature type="domain" description="Glycoside hydrolase family 38 central" evidence="11">
    <location>
        <begin position="577"/>
        <end position="637"/>
    </location>
</feature>
<dbReference type="Pfam" id="PF01074">
    <property type="entry name" value="Glyco_hydro_38N"/>
    <property type="match status" value="2"/>
</dbReference>
<dbReference type="PANTHER" id="PTHR11607:SF3">
    <property type="entry name" value="LYSOSOMAL ALPHA-MANNOSIDASE"/>
    <property type="match status" value="1"/>
</dbReference>
<dbReference type="AlphaFoldDB" id="A0AA36FTU5"/>
<dbReference type="SUPFAM" id="SSF88713">
    <property type="entry name" value="Glycoside hydrolase/deacetylase"/>
    <property type="match status" value="1"/>
</dbReference>
<comment type="cofactor">
    <cofactor evidence="10">
        <name>Zn(2+)</name>
        <dbReference type="ChEBI" id="CHEBI:29105"/>
    </cofactor>
    <text evidence="10">Binds 1 zinc ion per subunit.</text>
</comment>
<dbReference type="EMBL" id="CATQJA010001329">
    <property type="protein sequence ID" value="CAJ0566768.1"/>
    <property type="molecule type" value="Genomic_DNA"/>
</dbReference>
<dbReference type="SUPFAM" id="SSF88688">
    <property type="entry name" value="Families 57/38 glycoside transferase middle domain"/>
    <property type="match status" value="1"/>
</dbReference>
<keyword evidence="7" id="KW-1015">Disulfide bond</keyword>
<evidence type="ECO:0000256" key="1">
    <source>
        <dbReference type="ARBA" id="ARBA00000365"/>
    </source>
</evidence>
<dbReference type="InterPro" id="IPR011330">
    <property type="entry name" value="Glyco_hydro/deAcase_b/a-brl"/>
</dbReference>
<dbReference type="InterPro" id="IPR027291">
    <property type="entry name" value="Glyco_hydro_38_N_sf"/>
</dbReference>
<dbReference type="InterPro" id="IPR050843">
    <property type="entry name" value="Glycosyl_Hydrlase_38"/>
</dbReference>
<keyword evidence="9 10" id="KW-0326">Glycosidase</keyword>
<dbReference type="InterPro" id="IPR028995">
    <property type="entry name" value="Glyco_hydro_57/38_cen_sf"/>
</dbReference>
<dbReference type="Gene3D" id="3.20.110.10">
    <property type="entry name" value="Glycoside hydrolase 38, N terminal domain"/>
    <property type="match status" value="1"/>
</dbReference>
<dbReference type="GO" id="GO:0030246">
    <property type="term" value="F:carbohydrate binding"/>
    <property type="evidence" value="ECO:0007669"/>
    <property type="project" value="InterPro"/>
</dbReference>
<evidence type="ECO:0000256" key="10">
    <source>
        <dbReference type="RuleBase" id="RU361199"/>
    </source>
</evidence>
<keyword evidence="5 10" id="KW-0378">Hydrolase</keyword>
<keyword evidence="8" id="KW-0325">Glycoprotein</keyword>
<evidence type="ECO:0000256" key="2">
    <source>
        <dbReference type="ARBA" id="ARBA00009792"/>
    </source>
</evidence>
<dbReference type="Gene3D" id="2.70.98.30">
    <property type="entry name" value="Golgi alpha-mannosidase II, domain 4"/>
    <property type="match status" value="1"/>
</dbReference>
<dbReference type="Pfam" id="PF17677">
    <property type="entry name" value="Glyco_hydro38C2"/>
    <property type="match status" value="1"/>
</dbReference>
<evidence type="ECO:0000256" key="6">
    <source>
        <dbReference type="ARBA" id="ARBA00022833"/>
    </source>
</evidence>
<dbReference type="Gene3D" id="2.60.40.1360">
    <property type="match status" value="1"/>
</dbReference>
<dbReference type="InterPro" id="IPR041899">
    <property type="entry name" value="MAGE_WH2"/>
</dbReference>
<dbReference type="InterPro" id="IPR011013">
    <property type="entry name" value="Gal_mutarotase_sf_dom"/>
</dbReference>
<dbReference type="InterPro" id="IPR013780">
    <property type="entry name" value="Glyco_hydro_b"/>
</dbReference>